<gene>
    <name evidence="3" type="ORF">RJJ37_24820</name>
</gene>
<reference evidence="4" key="1">
    <citation type="submission" date="2023-07" db="EMBL/GenBank/DDBJ databases">
        <title>Genomic characterization of faba bean (Vicia faba) microsymbionts in Mexican soils.</title>
        <authorList>
            <person name="Rivera Orduna F.N."/>
            <person name="Guevara-Luna J."/>
            <person name="Yan J."/>
            <person name="Arroyo-Herrera I."/>
            <person name="Li Y."/>
            <person name="Vasquez-Murrieta M.S."/>
            <person name="Wang E.T."/>
        </authorList>
    </citation>
    <scope>NUCLEOTIDE SEQUENCE [LARGE SCALE GENOMIC DNA]</scope>
    <source>
        <strain evidence="4">CH6</strain>
    </source>
</reference>
<feature type="transmembrane region" description="Helical" evidence="2">
    <location>
        <begin position="12"/>
        <end position="33"/>
    </location>
</feature>
<dbReference type="EMBL" id="JAVLSH010000012">
    <property type="protein sequence ID" value="MDR9762813.1"/>
    <property type="molecule type" value="Genomic_DNA"/>
</dbReference>
<evidence type="ECO:0000256" key="2">
    <source>
        <dbReference type="SAM" id="Phobius"/>
    </source>
</evidence>
<organism evidence="3 4">
    <name type="scientific">Rhizobium redzepovicii</name>
    <dbReference type="NCBI Taxonomy" id="2867518"/>
    <lineage>
        <taxon>Bacteria</taxon>
        <taxon>Pseudomonadati</taxon>
        <taxon>Pseudomonadota</taxon>
        <taxon>Alphaproteobacteria</taxon>
        <taxon>Hyphomicrobiales</taxon>
        <taxon>Rhizobiaceae</taxon>
        <taxon>Rhizobium/Agrobacterium group</taxon>
        <taxon>Rhizobium</taxon>
    </lineage>
</organism>
<protein>
    <submittedName>
        <fullName evidence="3">Uncharacterized protein</fullName>
    </submittedName>
</protein>
<dbReference type="Proteomes" id="UP001269402">
    <property type="component" value="Unassembled WGS sequence"/>
</dbReference>
<comment type="caution">
    <text evidence="3">The sequence shown here is derived from an EMBL/GenBank/DDBJ whole genome shotgun (WGS) entry which is preliminary data.</text>
</comment>
<evidence type="ECO:0000313" key="4">
    <source>
        <dbReference type="Proteomes" id="UP001269402"/>
    </source>
</evidence>
<keyword evidence="2" id="KW-0472">Membrane</keyword>
<dbReference type="RefSeq" id="WP_310804638.1">
    <property type="nucleotide sequence ID" value="NZ_JAVLSG010000002.1"/>
</dbReference>
<keyword evidence="2" id="KW-1133">Transmembrane helix</keyword>
<evidence type="ECO:0000256" key="1">
    <source>
        <dbReference type="SAM" id="MobiDB-lite"/>
    </source>
</evidence>
<sequence>MSNTERKATQGMVKFVLTIFVVAMIVAVAYLAFFTPGVVEPGPPKSPTATEAASNRNEGWH</sequence>
<accession>A0AAW8P6Y7</accession>
<feature type="region of interest" description="Disordered" evidence="1">
    <location>
        <begin position="38"/>
        <end position="61"/>
    </location>
</feature>
<proteinExistence type="predicted"/>
<keyword evidence="2" id="KW-0812">Transmembrane</keyword>
<evidence type="ECO:0000313" key="3">
    <source>
        <dbReference type="EMBL" id="MDR9762813.1"/>
    </source>
</evidence>
<name>A0AAW8P6Y7_9HYPH</name>
<dbReference type="AlphaFoldDB" id="A0AAW8P6Y7"/>
<feature type="compositionally biased region" description="Polar residues" evidence="1">
    <location>
        <begin position="47"/>
        <end position="61"/>
    </location>
</feature>
<keyword evidence="4" id="KW-1185">Reference proteome</keyword>